<dbReference type="InterPro" id="IPR040041">
    <property type="entry name" value="TMEM201"/>
</dbReference>
<keyword evidence="11" id="KW-1185">Reference proteome</keyword>
<evidence type="ECO:0000256" key="7">
    <source>
        <dbReference type="SAM" id="MobiDB-lite"/>
    </source>
</evidence>
<dbReference type="InterPro" id="IPR018617">
    <property type="entry name" value="Ima1_N"/>
</dbReference>
<evidence type="ECO:0000313" key="10">
    <source>
        <dbReference type="EMBL" id="CAH3107815.1"/>
    </source>
</evidence>
<proteinExistence type="inferred from homology"/>
<gene>
    <name evidence="10" type="ORF">PLOB_00016883</name>
</gene>
<dbReference type="EMBL" id="CALNXK010000020">
    <property type="protein sequence ID" value="CAH3107815.1"/>
    <property type="molecule type" value="Genomic_DNA"/>
</dbReference>
<comment type="caution">
    <text evidence="10">The sequence shown here is derived from an EMBL/GenBank/DDBJ whole genome shotgun (WGS) entry which is preliminary data.</text>
</comment>
<accession>A0ABN8NG28</accession>
<feature type="transmembrane region" description="Helical" evidence="8">
    <location>
        <begin position="477"/>
        <end position="496"/>
    </location>
</feature>
<keyword evidence="6" id="KW-0539">Nucleus</keyword>
<evidence type="ECO:0000259" key="9">
    <source>
        <dbReference type="Pfam" id="PF09779"/>
    </source>
</evidence>
<feature type="non-terminal residue" evidence="10">
    <location>
        <position position="1"/>
    </location>
</feature>
<dbReference type="PANTHER" id="PTHR28646">
    <property type="entry name" value="TRANSMEMBRANE PROTEIN 201"/>
    <property type="match status" value="1"/>
</dbReference>
<feature type="transmembrane region" description="Helical" evidence="8">
    <location>
        <begin position="226"/>
        <end position="247"/>
    </location>
</feature>
<evidence type="ECO:0000313" key="11">
    <source>
        <dbReference type="Proteomes" id="UP001159405"/>
    </source>
</evidence>
<dbReference type="Proteomes" id="UP001159405">
    <property type="component" value="Unassembled WGS sequence"/>
</dbReference>
<sequence>TGRYVGQPSLVTQPQLCENCNNNQALKIQELNSFEPLRECDFESELNPHKQKLDQKYQLCQSCQDIVNHHLKTQAIDLKTFLLDSHLQQSKSTPTKLLKSSSSPESIFLVLVQLVCVLLASLLVCSEYHPDSHSMCGKNYSFWNSPHVLHSTFFSYLTSSHHNFTAKQIMLRFPGLVKSIMISLWSKGLELTFCLSSLTKRRYLHVSLACLLLNILIFLKRKTRFGILTLLSWTVLSVLRFWELFWWKSDCRWRFIGATLCWFLSSSLFLFSLLSYSRVMGKHKKRRYHISPSKSSPDEHQTTECEIMEIDSECTPPNNKIATELDYNLNGLSLDGLRTERRNGFHTHHSSPVNSDRTGSFWRQNVAINNEESPLVSMQQRPLIVPATLHFSGLPQKSSIYPQEAITVTRPVGSTPRADSSDDDTFSDSTEEEPCKNLKMWNNKRPSPVKNAKKVKRCSSKRQAGSQRRRFLSARTLLLLVSLLLNLYFLILFTEWPARFLHSLLKILIRLY</sequence>
<evidence type="ECO:0000256" key="4">
    <source>
        <dbReference type="ARBA" id="ARBA00022989"/>
    </source>
</evidence>
<keyword evidence="4 8" id="KW-1133">Transmembrane helix</keyword>
<keyword evidence="5 8" id="KW-0472">Membrane</keyword>
<evidence type="ECO:0000256" key="2">
    <source>
        <dbReference type="ARBA" id="ARBA00007600"/>
    </source>
</evidence>
<feature type="transmembrane region" description="Helical" evidence="8">
    <location>
        <begin position="253"/>
        <end position="276"/>
    </location>
</feature>
<evidence type="ECO:0000256" key="1">
    <source>
        <dbReference type="ARBA" id="ARBA00004473"/>
    </source>
</evidence>
<evidence type="ECO:0000256" key="6">
    <source>
        <dbReference type="ARBA" id="ARBA00023242"/>
    </source>
</evidence>
<name>A0ABN8NG28_9CNID</name>
<protein>
    <recommendedName>
        <fullName evidence="9">Ima1 N-terminal domain-containing protein</fullName>
    </recommendedName>
</protein>
<dbReference type="PANTHER" id="PTHR28646:SF1">
    <property type="entry name" value="TRANSMEMBRANE PROTEIN 201"/>
    <property type="match status" value="1"/>
</dbReference>
<organism evidence="10 11">
    <name type="scientific">Porites lobata</name>
    <dbReference type="NCBI Taxonomy" id="104759"/>
    <lineage>
        <taxon>Eukaryota</taxon>
        <taxon>Metazoa</taxon>
        <taxon>Cnidaria</taxon>
        <taxon>Anthozoa</taxon>
        <taxon>Hexacorallia</taxon>
        <taxon>Scleractinia</taxon>
        <taxon>Fungiina</taxon>
        <taxon>Poritidae</taxon>
        <taxon>Porites</taxon>
    </lineage>
</organism>
<evidence type="ECO:0000256" key="5">
    <source>
        <dbReference type="ARBA" id="ARBA00023136"/>
    </source>
</evidence>
<feature type="compositionally biased region" description="Acidic residues" evidence="7">
    <location>
        <begin position="421"/>
        <end position="432"/>
    </location>
</feature>
<reference evidence="10 11" key="1">
    <citation type="submission" date="2022-05" db="EMBL/GenBank/DDBJ databases">
        <authorList>
            <consortium name="Genoscope - CEA"/>
            <person name="William W."/>
        </authorList>
    </citation>
    <scope>NUCLEOTIDE SEQUENCE [LARGE SCALE GENOMIC DNA]</scope>
</reference>
<comment type="similarity">
    <text evidence="2">Belongs to the TMEM201 family.</text>
</comment>
<dbReference type="Pfam" id="PF09779">
    <property type="entry name" value="Ima1_N"/>
    <property type="match status" value="1"/>
</dbReference>
<feature type="region of interest" description="Disordered" evidence="7">
    <location>
        <begin position="407"/>
        <end position="434"/>
    </location>
</feature>
<feature type="domain" description="Ima1 N-terminal" evidence="9">
    <location>
        <begin position="12"/>
        <end position="67"/>
    </location>
</feature>
<keyword evidence="3 8" id="KW-0812">Transmembrane</keyword>
<evidence type="ECO:0000256" key="8">
    <source>
        <dbReference type="SAM" id="Phobius"/>
    </source>
</evidence>
<evidence type="ECO:0000256" key="3">
    <source>
        <dbReference type="ARBA" id="ARBA00022692"/>
    </source>
</evidence>
<comment type="subcellular location">
    <subcellularLocation>
        <location evidence="1">Nucleus inner membrane</location>
        <topology evidence="1">Multi-pass membrane protein</topology>
    </subcellularLocation>
</comment>
<feature type="transmembrane region" description="Helical" evidence="8">
    <location>
        <begin position="203"/>
        <end position="219"/>
    </location>
</feature>